<feature type="region of interest" description="Disordered" evidence="1">
    <location>
        <begin position="1"/>
        <end position="24"/>
    </location>
</feature>
<organism evidence="2">
    <name type="scientific">marine sediment metagenome</name>
    <dbReference type="NCBI Taxonomy" id="412755"/>
    <lineage>
        <taxon>unclassified sequences</taxon>
        <taxon>metagenomes</taxon>
        <taxon>ecological metagenomes</taxon>
    </lineage>
</organism>
<feature type="compositionally biased region" description="Basic and acidic residues" evidence="1">
    <location>
        <begin position="15"/>
        <end position="24"/>
    </location>
</feature>
<reference evidence="2" key="1">
    <citation type="journal article" date="2015" name="Nature">
        <title>Complex archaea that bridge the gap between prokaryotes and eukaryotes.</title>
        <authorList>
            <person name="Spang A."/>
            <person name="Saw J.H."/>
            <person name="Jorgensen S.L."/>
            <person name="Zaremba-Niedzwiedzka K."/>
            <person name="Martijn J."/>
            <person name="Lind A.E."/>
            <person name="van Eijk R."/>
            <person name="Schleper C."/>
            <person name="Guy L."/>
            <person name="Ettema T.J."/>
        </authorList>
    </citation>
    <scope>NUCLEOTIDE SEQUENCE</scope>
</reference>
<gene>
    <name evidence="2" type="ORF">LCGC14_2133680</name>
</gene>
<proteinExistence type="predicted"/>
<evidence type="ECO:0000256" key="1">
    <source>
        <dbReference type="SAM" id="MobiDB-lite"/>
    </source>
</evidence>
<dbReference type="EMBL" id="LAZR01026817">
    <property type="protein sequence ID" value="KKL67569.1"/>
    <property type="molecule type" value="Genomic_DNA"/>
</dbReference>
<dbReference type="AlphaFoldDB" id="A0A0F9E0P7"/>
<feature type="non-terminal residue" evidence="2">
    <location>
        <position position="1"/>
    </location>
</feature>
<accession>A0A0F9E0P7</accession>
<comment type="caution">
    <text evidence="2">The sequence shown here is derived from an EMBL/GenBank/DDBJ whole genome shotgun (WGS) entry which is preliminary data.</text>
</comment>
<feature type="compositionally biased region" description="Basic residues" evidence="1">
    <location>
        <begin position="1"/>
        <end position="14"/>
    </location>
</feature>
<sequence>RLANRALKKMLKKSKNTDYHDVEN</sequence>
<protein>
    <submittedName>
        <fullName evidence="2">Uncharacterized protein</fullName>
    </submittedName>
</protein>
<evidence type="ECO:0000313" key="2">
    <source>
        <dbReference type="EMBL" id="KKL67569.1"/>
    </source>
</evidence>
<name>A0A0F9E0P7_9ZZZZ</name>